<feature type="transmembrane region" description="Helical" evidence="1">
    <location>
        <begin position="92"/>
        <end position="110"/>
    </location>
</feature>
<evidence type="ECO:0000256" key="1">
    <source>
        <dbReference type="SAM" id="Phobius"/>
    </source>
</evidence>
<gene>
    <name evidence="3" type="ORF">GCM10023147_52600</name>
</gene>
<accession>A0ABP8KME7</accession>
<feature type="domain" description="CAAX prenyl protease 2/Lysostaphin resistance protein A-like" evidence="2">
    <location>
        <begin position="35"/>
        <end position="128"/>
    </location>
</feature>
<evidence type="ECO:0000313" key="4">
    <source>
        <dbReference type="Proteomes" id="UP001500635"/>
    </source>
</evidence>
<dbReference type="RefSeq" id="WP_345002094.1">
    <property type="nucleotide sequence ID" value="NZ_BAABFR010000260.1"/>
</dbReference>
<evidence type="ECO:0000313" key="3">
    <source>
        <dbReference type="EMBL" id="GAA4409340.1"/>
    </source>
</evidence>
<evidence type="ECO:0000259" key="2">
    <source>
        <dbReference type="Pfam" id="PF02517"/>
    </source>
</evidence>
<feature type="transmembrane region" description="Helical" evidence="1">
    <location>
        <begin position="34"/>
        <end position="61"/>
    </location>
</feature>
<sequence>MGLAAAIGLPGLALYAAGRELGLTAHVMPATGGVPWWRIIAYVLLAIANALAEEVVVVGYLTTRLRQLGFGAATTLAASAVLRGSYHLYQGFGAGLGNLVMGLIFGAAYLRWRRLWPLVIAHAIMDIVVYVGYATLGSHLGILS</sequence>
<organism evidence="3 4">
    <name type="scientific">Tsukamurella soli</name>
    <dbReference type="NCBI Taxonomy" id="644556"/>
    <lineage>
        <taxon>Bacteria</taxon>
        <taxon>Bacillati</taxon>
        <taxon>Actinomycetota</taxon>
        <taxon>Actinomycetes</taxon>
        <taxon>Mycobacteriales</taxon>
        <taxon>Tsukamurellaceae</taxon>
        <taxon>Tsukamurella</taxon>
    </lineage>
</organism>
<keyword evidence="1" id="KW-0812">Transmembrane</keyword>
<keyword evidence="1" id="KW-0472">Membrane</keyword>
<protein>
    <recommendedName>
        <fullName evidence="2">CAAX prenyl protease 2/Lysostaphin resistance protein A-like domain-containing protein</fullName>
    </recommendedName>
</protein>
<dbReference type="InterPro" id="IPR003675">
    <property type="entry name" value="Rce1/LyrA-like_dom"/>
</dbReference>
<dbReference type="Pfam" id="PF02517">
    <property type="entry name" value="Rce1-like"/>
    <property type="match status" value="1"/>
</dbReference>
<dbReference type="EMBL" id="BAABFR010000260">
    <property type="protein sequence ID" value="GAA4409340.1"/>
    <property type="molecule type" value="Genomic_DNA"/>
</dbReference>
<dbReference type="Proteomes" id="UP001500635">
    <property type="component" value="Unassembled WGS sequence"/>
</dbReference>
<reference evidence="4" key="1">
    <citation type="journal article" date="2019" name="Int. J. Syst. Evol. Microbiol.">
        <title>The Global Catalogue of Microorganisms (GCM) 10K type strain sequencing project: providing services to taxonomists for standard genome sequencing and annotation.</title>
        <authorList>
            <consortium name="The Broad Institute Genomics Platform"/>
            <consortium name="The Broad Institute Genome Sequencing Center for Infectious Disease"/>
            <person name="Wu L."/>
            <person name="Ma J."/>
        </authorList>
    </citation>
    <scope>NUCLEOTIDE SEQUENCE [LARGE SCALE GENOMIC DNA]</scope>
    <source>
        <strain evidence="4">JCM 17688</strain>
    </source>
</reference>
<keyword evidence="1" id="KW-1133">Transmembrane helix</keyword>
<proteinExistence type="predicted"/>
<keyword evidence="4" id="KW-1185">Reference proteome</keyword>
<feature type="transmembrane region" description="Helical" evidence="1">
    <location>
        <begin position="68"/>
        <end position="86"/>
    </location>
</feature>
<name>A0ABP8KME7_9ACTN</name>
<comment type="caution">
    <text evidence="3">The sequence shown here is derived from an EMBL/GenBank/DDBJ whole genome shotgun (WGS) entry which is preliminary data.</text>
</comment>
<feature type="transmembrane region" description="Helical" evidence="1">
    <location>
        <begin position="115"/>
        <end position="136"/>
    </location>
</feature>